<sequence>MNGHPRQDAGPTRRRRRLSDTETERRMLRAAVEQVNGAGLTVGLDHISFEDVIRDAGVSRSAVYRRWPYKDLFFSDLLLELARGASPAIGRSNPEAVRGVERTVLEHLDRLRVPSQRVGVAAEVLRRGAPRELETFLGSPEWRTYLALHATFLSLPETDFRERVRLALAESERRVGSRLAAFYERCSTLLGLRLRPGLGAGFEALAAIAGATVRGMVVMAPTTPELSERTVHTDALGVPGGSDWSLPALALASVATALLEPDPQVEFDDARIEEVRRVLARGGLFDGTGAEDTGDAGDAEDTAHAEDTEGAAHADDGGDR</sequence>
<evidence type="ECO:0000259" key="4">
    <source>
        <dbReference type="PROSITE" id="PS50977"/>
    </source>
</evidence>
<dbReference type="Proteomes" id="UP001527866">
    <property type="component" value="Unassembled WGS sequence"/>
</dbReference>
<feature type="region of interest" description="Disordered" evidence="3">
    <location>
        <begin position="1"/>
        <end position="23"/>
    </location>
</feature>
<proteinExistence type="predicted"/>
<dbReference type="InterPro" id="IPR009057">
    <property type="entry name" value="Homeodomain-like_sf"/>
</dbReference>
<evidence type="ECO:0000256" key="2">
    <source>
        <dbReference type="PROSITE-ProRule" id="PRU00335"/>
    </source>
</evidence>
<dbReference type="SUPFAM" id="SSF46689">
    <property type="entry name" value="Homeodomain-like"/>
    <property type="match status" value="1"/>
</dbReference>
<evidence type="ECO:0000313" key="5">
    <source>
        <dbReference type="EMBL" id="MDA2810165.1"/>
    </source>
</evidence>
<evidence type="ECO:0000256" key="3">
    <source>
        <dbReference type="SAM" id="MobiDB-lite"/>
    </source>
</evidence>
<dbReference type="RefSeq" id="WP_270684150.1">
    <property type="nucleotide sequence ID" value="NZ_JAQFWQ010000011.1"/>
</dbReference>
<dbReference type="InterPro" id="IPR001647">
    <property type="entry name" value="HTH_TetR"/>
</dbReference>
<comment type="caution">
    <text evidence="5">The sequence shown here is derived from an EMBL/GenBank/DDBJ whole genome shotgun (WGS) entry which is preliminary data.</text>
</comment>
<keyword evidence="1 2" id="KW-0238">DNA-binding</keyword>
<keyword evidence="6" id="KW-1185">Reference proteome</keyword>
<name>A0ABT4TZP2_9ACTN</name>
<gene>
    <name evidence="5" type="ORF">O4J56_05900</name>
</gene>
<evidence type="ECO:0000313" key="6">
    <source>
        <dbReference type="Proteomes" id="UP001527866"/>
    </source>
</evidence>
<dbReference type="PROSITE" id="PS50977">
    <property type="entry name" value="HTH_TETR_2"/>
    <property type="match status" value="1"/>
</dbReference>
<feature type="DNA-binding region" description="H-T-H motif" evidence="2">
    <location>
        <begin position="48"/>
        <end position="67"/>
    </location>
</feature>
<organism evidence="5 6">
    <name type="scientific">Nocardiopsis endophytica</name>
    <dbReference type="NCBI Taxonomy" id="3018445"/>
    <lineage>
        <taxon>Bacteria</taxon>
        <taxon>Bacillati</taxon>
        <taxon>Actinomycetota</taxon>
        <taxon>Actinomycetes</taxon>
        <taxon>Streptosporangiales</taxon>
        <taxon>Nocardiopsidaceae</taxon>
        <taxon>Nocardiopsis</taxon>
    </lineage>
</organism>
<reference evidence="5 6" key="1">
    <citation type="submission" date="2023-01" db="EMBL/GenBank/DDBJ databases">
        <title>Draft genome sequence of Nocardiopsis sp. RSe5-2 isolated from halophytes.</title>
        <authorList>
            <person name="Duangmal K."/>
            <person name="Chantavorakit T."/>
        </authorList>
    </citation>
    <scope>NUCLEOTIDE SEQUENCE [LARGE SCALE GENOMIC DNA]</scope>
    <source>
        <strain evidence="5 6">RSe5-2</strain>
    </source>
</reference>
<feature type="domain" description="HTH tetR-type" evidence="4">
    <location>
        <begin position="21"/>
        <end position="85"/>
    </location>
</feature>
<evidence type="ECO:0000256" key="1">
    <source>
        <dbReference type="ARBA" id="ARBA00023125"/>
    </source>
</evidence>
<feature type="region of interest" description="Disordered" evidence="3">
    <location>
        <begin position="283"/>
        <end position="320"/>
    </location>
</feature>
<accession>A0ABT4TZP2</accession>
<protein>
    <submittedName>
        <fullName evidence="5">TetR/AcrR family transcriptional regulator</fullName>
    </submittedName>
</protein>
<feature type="compositionally biased region" description="Basic and acidic residues" evidence="3">
    <location>
        <begin position="301"/>
        <end position="320"/>
    </location>
</feature>
<dbReference type="Gene3D" id="1.10.357.10">
    <property type="entry name" value="Tetracycline Repressor, domain 2"/>
    <property type="match status" value="1"/>
</dbReference>
<dbReference type="EMBL" id="JAQFWQ010000011">
    <property type="protein sequence ID" value="MDA2810165.1"/>
    <property type="molecule type" value="Genomic_DNA"/>
</dbReference>